<protein>
    <recommendedName>
        <fullName evidence="4">O-antigen ligase like membrane protein</fullName>
    </recommendedName>
</protein>
<dbReference type="STRING" id="1121131.SAMN02745229_03940"/>
<feature type="transmembrane region" description="Helical" evidence="1">
    <location>
        <begin position="147"/>
        <end position="167"/>
    </location>
</feature>
<dbReference type="RefSeq" id="WP_073390299.1">
    <property type="nucleotide sequence ID" value="NZ_FQXK01000053.1"/>
</dbReference>
<feature type="transmembrane region" description="Helical" evidence="1">
    <location>
        <begin position="12"/>
        <end position="31"/>
    </location>
</feature>
<evidence type="ECO:0000313" key="2">
    <source>
        <dbReference type="EMBL" id="SHI99021.1"/>
    </source>
</evidence>
<keyword evidence="1" id="KW-1133">Transmembrane helix</keyword>
<dbReference type="EMBL" id="FQXK01000053">
    <property type="protein sequence ID" value="SHI99021.1"/>
    <property type="molecule type" value="Genomic_DNA"/>
</dbReference>
<keyword evidence="1" id="KW-0812">Transmembrane</keyword>
<accession>A0A1M6FMT3</accession>
<name>A0A1M6FMT3_BUTFI</name>
<organism evidence="2 3">
    <name type="scientific">Butyrivibrio fibrisolvens DSM 3071</name>
    <dbReference type="NCBI Taxonomy" id="1121131"/>
    <lineage>
        <taxon>Bacteria</taxon>
        <taxon>Bacillati</taxon>
        <taxon>Bacillota</taxon>
        <taxon>Clostridia</taxon>
        <taxon>Lachnospirales</taxon>
        <taxon>Lachnospiraceae</taxon>
        <taxon>Butyrivibrio</taxon>
    </lineage>
</organism>
<evidence type="ECO:0000256" key="1">
    <source>
        <dbReference type="SAM" id="Phobius"/>
    </source>
</evidence>
<keyword evidence="1" id="KW-0472">Membrane</keyword>
<feature type="transmembrane region" description="Helical" evidence="1">
    <location>
        <begin position="108"/>
        <end position="127"/>
    </location>
</feature>
<feature type="transmembrane region" description="Helical" evidence="1">
    <location>
        <begin position="219"/>
        <end position="244"/>
    </location>
</feature>
<gene>
    <name evidence="2" type="ORF">SAMN02745229_03940</name>
</gene>
<proteinExistence type="predicted"/>
<reference evidence="3" key="1">
    <citation type="submission" date="2016-11" db="EMBL/GenBank/DDBJ databases">
        <authorList>
            <person name="Varghese N."/>
            <person name="Submissions S."/>
        </authorList>
    </citation>
    <scope>NUCLEOTIDE SEQUENCE [LARGE SCALE GENOMIC DNA]</scope>
    <source>
        <strain evidence="3">DSM 3071</strain>
    </source>
</reference>
<evidence type="ECO:0000313" key="3">
    <source>
        <dbReference type="Proteomes" id="UP000184278"/>
    </source>
</evidence>
<dbReference type="AlphaFoldDB" id="A0A1M6FMT3"/>
<feature type="transmembrane region" description="Helical" evidence="1">
    <location>
        <begin position="37"/>
        <end position="55"/>
    </location>
</feature>
<dbReference type="OrthoDB" id="2004257at2"/>
<dbReference type="Proteomes" id="UP000184278">
    <property type="component" value="Unassembled WGS sequence"/>
</dbReference>
<keyword evidence="3" id="KW-1185">Reference proteome</keyword>
<feature type="transmembrane region" description="Helical" evidence="1">
    <location>
        <begin position="174"/>
        <end position="190"/>
    </location>
</feature>
<sequence>MLKNTNSNNGSIFFIIGYSIWVMVNSFLITVDGLKNLSSLLKIVAILFWGLAVLFEKWKKREFYRLLIFLALCSLISYKTHEINPMVLGIAIFSSYKTSIYKIAICDFCVRFVGVVSTIISYLLGFSSGNDFSSTWNILPIRYSLGYYHPNNLFAQFFALCVGLFVIKRAHLNIKTYIFLLVIDVILGVLTQSRTGMVILSLNIILFAFINNKRLKRKIFAFIFSYIYLICFFISVLGIIMFSLSNNAFVQLNVLLSGRLDFSNRVFSTYGVKLFGQVIEYSSTLNARQNNSLAVVVDNCYIYFLVSYGLIFTIAFLVLITYEEKRLLKLRKMEIIIPMVGYALYSITEKPFASINNHFLILILADAIVSIHINKFKKLHKKVDNN</sequence>
<evidence type="ECO:0008006" key="4">
    <source>
        <dbReference type="Google" id="ProtNLM"/>
    </source>
</evidence>
<feature type="transmembrane region" description="Helical" evidence="1">
    <location>
        <begin position="301"/>
        <end position="320"/>
    </location>
</feature>
<feature type="transmembrane region" description="Helical" evidence="1">
    <location>
        <begin position="196"/>
        <end position="212"/>
    </location>
</feature>
<dbReference type="GeneID" id="89511835"/>